<proteinExistence type="inferred from homology"/>
<feature type="compositionally biased region" description="Basic and acidic residues" evidence="2">
    <location>
        <begin position="29"/>
        <end position="51"/>
    </location>
</feature>
<dbReference type="GO" id="GO:0005829">
    <property type="term" value="C:cytosol"/>
    <property type="evidence" value="ECO:0007669"/>
    <property type="project" value="TreeGrafter"/>
</dbReference>
<keyword evidence="1 3" id="KW-0808">Transferase</keyword>
<dbReference type="PANTHER" id="PTHR14614">
    <property type="entry name" value="HEPATOCELLULAR CARCINOMA-ASSOCIATED ANTIGEN"/>
    <property type="match status" value="1"/>
</dbReference>
<dbReference type="Proteomes" id="UP000295604">
    <property type="component" value="Unassembled WGS sequence"/>
</dbReference>
<keyword evidence="4" id="KW-1185">Reference proteome</keyword>
<comment type="subcellular location">
    <subcellularLocation>
        <location evidence="1">Cytoplasm</location>
    </subcellularLocation>
</comment>
<protein>
    <recommendedName>
        <fullName evidence="1">Protein-lysine N-methyltransferase EFM6</fullName>
        <ecNumber evidence="1">2.1.1.-</ecNumber>
    </recommendedName>
    <alternativeName>
        <fullName evidence="1">Elongation factor methyltransferase 6</fullName>
    </alternativeName>
</protein>
<feature type="binding site" evidence="1">
    <location>
        <position position="263"/>
    </location>
    <ligand>
        <name>S-adenosyl-L-methionine</name>
        <dbReference type="ChEBI" id="CHEBI:59789"/>
    </ligand>
</feature>
<comment type="similarity">
    <text evidence="1">Belongs to the class I-like SAM-binding methyltransferase superfamily. METTL21 family. EFM6 subfamily.</text>
</comment>
<feature type="compositionally biased region" description="Basic and acidic residues" evidence="2">
    <location>
        <begin position="1"/>
        <end position="16"/>
    </location>
</feature>
<dbReference type="EMBL" id="QAPF01000012">
    <property type="protein sequence ID" value="TEA21920.1"/>
    <property type="molecule type" value="Genomic_DNA"/>
</dbReference>
<gene>
    <name evidence="1 3" type="primary">EFM6</name>
    <name evidence="3" type="ORF">C8034_v003281</name>
</gene>
<name>A0A4R8TT40_9PEZI</name>
<comment type="function">
    <text evidence="1">S-adenosyl-L-methionine-dependent protein-lysine N-methyltransferase that methylates elongation factor 1-alpha.</text>
</comment>
<dbReference type="EC" id="2.1.1.-" evidence="1"/>
<accession>A0A4R8TT40</accession>
<keyword evidence="1" id="KW-0963">Cytoplasm</keyword>
<evidence type="ECO:0000313" key="4">
    <source>
        <dbReference type="Proteomes" id="UP000295604"/>
    </source>
</evidence>
<keyword evidence="1" id="KW-0949">S-adenosyl-L-methionine</keyword>
<evidence type="ECO:0000313" key="3">
    <source>
        <dbReference type="EMBL" id="TEA21920.1"/>
    </source>
</evidence>
<dbReference type="Gene3D" id="3.40.50.150">
    <property type="entry name" value="Vaccinia Virus protein VP39"/>
    <property type="match status" value="1"/>
</dbReference>
<comment type="caution">
    <text evidence="3">The sequence shown here is derived from an EMBL/GenBank/DDBJ whole genome shotgun (WGS) entry which is preliminary data.</text>
</comment>
<dbReference type="HAMAP" id="MF_03198">
    <property type="entry name" value="Methyltr_EFM6"/>
    <property type="match status" value="1"/>
</dbReference>
<reference evidence="3 4" key="1">
    <citation type="submission" date="2018-11" db="EMBL/GenBank/DDBJ databases">
        <title>Genome sequence and assembly of Colletotrichum sidae.</title>
        <authorList>
            <person name="Gan P."/>
            <person name="Shirasu K."/>
        </authorList>
    </citation>
    <scope>NUCLEOTIDE SEQUENCE [LARGE SCALE GENOMIC DNA]</scope>
    <source>
        <strain evidence="3 4">CBS 518.97</strain>
    </source>
</reference>
<dbReference type="AlphaFoldDB" id="A0A4R8TT40"/>
<evidence type="ECO:0000256" key="2">
    <source>
        <dbReference type="SAM" id="MobiDB-lite"/>
    </source>
</evidence>
<dbReference type="GO" id="GO:0032259">
    <property type="term" value="P:methylation"/>
    <property type="evidence" value="ECO:0007669"/>
    <property type="project" value="UniProtKB-KW"/>
</dbReference>
<keyword evidence="1 3" id="KW-0489">Methyltransferase</keyword>
<dbReference type="InterPro" id="IPR033684">
    <property type="entry name" value="EFM6"/>
</dbReference>
<feature type="binding site" evidence="1">
    <location>
        <position position="164"/>
    </location>
    <ligand>
        <name>S-adenosyl-L-methionine</name>
        <dbReference type="ChEBI" id="CHEBI:59789"/>
    </ligand>
</feature>
<dbReference type="PANTHER" id="PTHR14614:SF152">
    <property type="entry name" value="PROTEIN-LYSINE N-METHYLTRANSFERASE EFM6"/>
    <property type="match status" value="1"/>
</dbReference>
<feature type="binding site" evidence="1">
    <location>
        <position position="216"/>
    </location>
    <ligand>
        <name>S-adenosyl-L-methionine</name>
        <dbReference type="ChEBI" id="CHEBI:59789"/>
    </ligand>
</feature>
<organism evidence="3 4">
    <name type="scientific">Colletotrichum sidae</name>
    <dbReference type="NCBI Taxonomy" id="1347389"/>
    <lineage>
        <taxon>Eukaryota</taxon>
        <taxon>Fungi</taxon>
        <taxon>Dikarya</taxon>
        <taxon>Ascomycota</taxon>
        <taxon>Pezizomycotina</taxon>
        <taxon>Sordariomycetes</taxon>
        <taxon>Hypocreomycetidae</taxon>
        <taxon>Glomerellales</taxon>
        <taxon>Glomerellaceae</taxon>
        <taxon>Colletotrichum</taxon>
        <taxon>Colletotrichum orbiculare species complex</taxon>
    </lineage>
</organism>
<evidence type="ECO:0000256" key="1">
    <source>
        <dbReference type="HAMAP-Rule" id="MF_03198"/>
    </source>
</evidence>
<dbReference type="SUPFAM" id="SSF53335">
    <property type="entry name" value="S-adenosyl-L-methionine-dependent methyltransferases"/>
    <property type="match status" value="1"/>
</dbReference>
<feature type="binding site" evidence="1">
    <location>
        <position position="244"/>
    </location>
    <ligand>
        <name>S-adenosyl-L-methionine</name>
        <dbReference type="ChEBI" id="CHEBI:59789"/>
    </ligand>
</feature>
<dbReference type="InterPro" id="IPR029063">
    <property type="entry name" value="SAM-dependent_MTases_sf"/>
</dbReference>
<dbReference type="Pfam" id="PF10294">
    <property type="entry name" value="Methyltransf_16"/>
    <property type="match status" value="1"/>
</dbReference>
<dbReference type="GO" id="GO:0016279">
    <property type="term" value="F:protein-lysine N-methyltransferase activity"/>
    <property type="evidence" value="ECO:0007669"/>
    <property type="project" value="UniProtKB-UniRule"/>
</dbReference>
<feature type="binding site" evidence="1">
    <location>
        <begin position="191"/>
        <end position="193"/>
    </location>
    <ligand>
        <name>S-adenosyl-L-methionine</name>
        <dbReference type="ChEBI" id="CHEBI:59789"/>
    </ligand>
</feature>
<dbReference type="InterPro" id="IPR019410">
    <property type="entry name" value="Methyltransf_16"/>
</dbReference>
<sequence length="349" mass="38926">MAPNRDSRDSEGKYQDDCEDAMMAAGQSSKDKRMTAKDKRDQEKEDDKQEASKQAMLDAGQSSHYNSTNIIDLEEQPPFDVLHHPKFENNSIMRILNIPLIPEKMDSADRSPSPEFSPLAIGEDLTPLPAYKAAQTSSFDIFGLLSTPLKLHEDLASGCGGQTWPAGMVLAKHMLRYHRGALKDARILELGAGGGLVGLAVALGCGLQKKPLYLTDQDEMFELMGRNTKLNNLEGTVKPMILNWGESLSQEIVEFKPNVILAADCVYFEPAFPLLLQTLSDLLALEPDATIFFCFKKRRRADMQFLKKAQKAFQVTEVVDEDRSIFSREGLFLYTFASKTPTTNKARQP</sequence>
<feature type="region of interest" description="Disordered" evidence="2">
    <location>
        <begin position="1"/>
        <end position="62"/>
    </location>
</feature>